<proteinExistence type="predicted"/>
<gene>
    <name evidence="2" type="ORF">HNQ39_000317</name>
</gene>
<accession>A0A7W9W553</accession>
<sequence length="302" mass="33984">MTTRERYEAAIASLTEKLQKDRTVLAAVLFGSLAYDDIWEKSDIDLIIIGEESVKGGSFTLLEEDISVHAILLTRSAFRKQLDSALVGSFWSSVQLRSRLLFTKDDSLPLLWENVATLGERDRQAQLLRAGNACLPVLTKAEKWHKIKRDFHYAAVYLLLASRELAQVEVIAAGQNPGREVIHQALKLNPKFFTRLYTDVLEGPKTDEAIGEALALCDTYLTERIPLCFAPLLDWFEGADGPRSVRELESHFKHHWHAEHLDLACDWLVDKGILDRVGVPLRLTKDSRVTVDEAGYVFVGGL</sequence>
<dbReference type="EMBL" id="JACHGW010000001">
    <property type="protein sequence ID" value="MBB6048555.1"/>
    <property type="molecule type" value="Genomic_DNA"/>
</dbReference>
<name>A0A7W9W553_ARMRO</name>
<dbReference type="Pfam" id="PF18765">
    <property type="entry name" value="Polbeta"/>
    <property type="match status" value="1"/>
</dbReference>
<evidence type="ECO:0000313" key="2">
    <source>
        <dbReference type="EMBL" id="MBB6048555.1"/>
    </source>
</evidence>
<dbReference type="CDD" id="cd05403">
    <property type="entry name" value="NT_KNTase_like"/>
    <property type="match status" value="1"/>
</dbReference>
<keyword evidence="3" id="KW-1185">Reference proteome</keyword>
<comment type="caution">
    <text evidence="2">The sequence shown here is derived from an EMBL/GenBank/DDBJ whole genome shotgun (WGS) entry which is preliminary data.</text>
</comment>
<evidence type="ECO:0000259" key="1">
    <source>
        <dbReference type="Pfam" id="PF18765"/>
    </source>
</evidence>
<keyword evidence="2" id="KW-0808">Transferase</keyword>
<dbReference type="AlphaFoldDB" id="A0A7W9W553"/>
<dbReference type="SUPFAM" id="SSF81301">
    <property type="entry name" value="Nucleotidyltransferase"/>
    <property type="match status" value="1"/>
</dbReference>
<protein>
    <submittedName>
        <fullName evidence="2">Putative nucleotidyltransferase</fullName>
    </submittedName>
</protein>
<dbReference type="Gene3D" id="3.30.460.10">
    <property type="entry name" value="Beta Polymerase, domain 2"/>
    <property type="match status" value="1"/>
</dbReference>
<dbReference type="GO" id="GO:0016740">
    <property type="term" value="F:transferase activity"/>
    <property type="evidence" value="ECO:0007669"/>
    <property type="project" value="UniProtKB-KW"/>
</dbReference>
<dbReference type="RefSeq" id="WP_184192193.1">
    <property type="nucleotide sequence ID" value="NZ_JACHGW010000001.1"/>
</dbReference>
<reference evidence="2 3" key="1">
    <citation type="submission" date="2020-08" db="EMBL/GenBank/DDBJ databases">
        <title>Genomic Encyclopedia of Type Strains, Phase IV (KMG-IV): sequencing the most valuable type-strain genomes for metagenomic binning, comparative biology and taxonomic classification.</title>
        <authorList>
            <person name="Goeker M."/>
        </authorList>
    </citation>
    <scope>NUCLEOTIDE SEQUENCE [LARGE SCALE GENOMIC DNA]</scope>
    <source>
        <strain evidence="2 3">DSM 23562</strain>
    </source>
</reference>
<evidence type="ECO:0000313" key="3">
    <source>
        <dbReference type="Proteomes" id="UP000520814"/>
    </source>
</evidence>
<organism evidence="2 3">
    <name type="scientific">Armatimonas rosea</name>
    <dbReference type="NCBI Taxonomy" id="685828"/>
    <lineage>
        <taxon>Bacteria</taxon>
        <taxon>Bacillati</taxon>
        <taxon>Armatimonadota</taxon>
        <taxon>Armatimonadia</taxon>
        <taxon>Armatimonadales</taxon>
        <taxon>Armatimonadaceae</taxon>
        <taxon>Armatimonas</taxon>
    </lineage>
</organism>
<dbReference type="InterPro" id="IPR041633">
    <property type="entry name" value="Polbeta"/>
</dbReference>
<dbReference type="Proteomes" id="UP000520814">
    <property type="component" value="Unassembled WGS sequence"/>
</dbReference>
<dbReference type="InterPro" id="IPR043519">
    <property type="entry name" value="NT_sf"/>
</dbReference>
<feature type="domain" description="Polymerase beta nucleotidyltransferase" evidence="1">
    <location>
        <begin position="14"/>
        <end position="69"/>
    </location>
</feature>